<feature type="transmembrane region" description="Helical" evidence="1">
    <location>
        <begin position="302"/>
        <end position="324"/>
    </location>
</feature>
<feature type="transmembrane region" description="Helical" evidence="1">
    <location>
        <begin position="102"/>
        <end position="121"/>
    </location>
</feature>
<feature type="transmembrane region" description="Helical" evidence="1">
    <location>
        <begin position="540"/>
        <end position="562"/>
    </location>
</feature>
<dbReference type="EMBL" id="JAPJDO010000013">
    <property type="protein sequence ID" value="MCX2938291.1"/>
    <property type="molecule type" value="Genomic_DNA"/>
</dbReference>
<feature type="transmembrane region" description="Helical" evidence="1">
    <location>
        <begin position="164"/>
        <end position="192"/>
    </location>
</feature>
<name>A0ABT3SFK9_9MYCO</name>
<feature type="transmembrane region" description="Helical" evidence="1">
    <location>
        <begin position="204"/>
        <end position="225"/>
    </location>
</feature>
<comment type="caution">
    <text evidence="2">The sequence shown here is derived from an EMBL/GenBank/DDBJ whole genome shotgun (WGS) entry which is preliminary data.</text>
</comment>
<keyword evidence="1" id="KW-0472">Membrane</keyword>
<gene>
    <name evidence="2" type="ORF">ORI27_16405</name>
</gene>
<organism evidence="2 3">
    <name type="scientific">Mycobacterium pinniadriaticum</name>
    <dbReference type="NCBI Taxonomy" id="2994102"/>
    <lineage>
        <taxon>Bacteria</taxon>
        <taxon>Bacillati</taxon>
        <taxon>Actinomycetota</taxon>
        <taxon>Actinomycetes</taxon>
        <taxon>Mycobacteriales</taxon>
        <taxon>Mycobacteriaceae</taxon>
        <taxon>Mycobacterium</taxon>
    </lineage>
</organism>
<reference evidence="2 3" key="1">
    <citation type="submission" date="2022-11" db="EMBL/GenBank/DDBJ databases">
        <title>Mycobacterium sp. nov.</title>
        <authorList>
            <person name="Papic B."/>
            <person name="Spicic S."/>
            <person name="Duvnjak S."/>
        </authorList>
    </citation>
    <scope>NUCLEOTIDE SEQUENCE [LARGE SCALE GENOMIC DNA]</scope>
    <source>
        <strain evidence="2 3">CVI_P4</strain>
    </source>
</reference>
<proteinExistence type="predicted"/>
<dbReference type="Proteomes" id="UP001300745">
    <property type="component" value="Unassembled WGS sequence"/>
</dbReference>
<sequence>MTQARRALEWVVPGYALLLALAVTAPLLAPGYLLLRDAVSTPRSYLTDTALGLGESAPRAVPQDFLIAAVSPVLDGGVVVKVLLIAGLFLAGWGAARLSAVLVPDAGIAGQVVAATVAVWNPYVAERLLQGHWSLLVGYGCLPWVAAAILRLRDTEPGPGWARWAVPVFWIALAGLTPTGLLLATLMGLACTAVPGGGVSRPRCVTGVLITALLTALPWLAAAVLGNGLGSSPASGVVAFAARAEPGLGTLGSLAGLGGIWNAEAVPSSRTTLVALLATGVLLGVVAAGLPTVLRRRGAIPLSVLAVAGVLMPAVLATGPGLSVLRALVEAAPGVGVLRDGQKWVALAMPGYAVAGAAAVVTLRRWLRPAVTALVCVVALVAVLPDLAFGAWGKVGSVRYPPGWSTVAGIINAAPADVAVLPADSMRQFSWAGSAPVLDPLPRWVRAEVLATGDLTISGQSVPGEGGHARVIQRMLLVGGHPAALAEAGVGWLVVESGSAGTTGDAQRTLQLLPVVYRDADLALYRVGGVSRAAPHGKRAVVIATHLVWLALLIGAGATVLVGRRRTRARFAQTDEPPRKFE</sequence>
<feature type="transmembrane region" description="Helical" evidence="1">
    <location>
        <begin position="12"/>
        <end position="35"/>
    </location>
</feature>
<dbReference type="RefSeq" id="WP_265998047.1">
    <property type="nucleotide sequence ID" value="NZ_JAPJDN010000013.1"/>
</dbReference>
<feature type="transmembrane region" description="Helical" evidence="1">
    <location>
        <begin position="271"/>
        <end position="290"/>
    </location>
</feature>
<evidence type="ECO:0000256" key="1">
    <source>
        <dbReference type="SAM" id="Phobius"/>
    </source>
</evidence>
<evidence type="ECO:0008006" key="4">
    <source>
        <dbReference type="Google" id="ProtNLM"/>
    </source>
</evidence>
<feature type="transmembrane region" description="Helical" evidence="1">
    <location>
        <begin position="370"/>
        <end position="392"/>
    </location>
</feature>
<evidence type="ECO:0000313" key="3">
    <source>
        <dbReference type="Proteomes" id="UP001300745"/>
    </source>
</evidence>
<accession>A0ABT3SFK9</accession>
<feature type="transmembrane region" description="Helical" evidence="1">
    <location>
        <begin position="133"/>
        <end position="152"/>
    </location>
</feature>
<evidence type="ECO:0000313" key="2">
    <source>
        <dbReference type="EMBL" id="MCX2938291.1"/>
    </source>
</evidence>
<protein>
    <recommendedName>
        <fullName evidence="4">Transmembrane protein</fullName>
    </recommendedName>
</protein>
<keyword evidence="1" id="KW-0812">Transmembrane</keyword>
<feature type="transmembrane region" description="Helical" evidence="1">
    <location>
        <begin position="78"/>
        <end position="96"/>
    </location>
</feature>
<keyword evidence="1" id="KW-1133">Transmembrane helix</keyword>
<keyword evidence="3" id="KW-1185">Reference proteome</keyword>
<feature type="transmembrane region" description="Helical" evidence="1">
    <location>
        <begin position="344"/>
        <end position="363"/>
    </location>
</feature>